<dbReference type="SMART" id="SM01230">
    <property type="entry name" value="Gln-synt_C"/>
    <property type="match status" value="1"/>
</dbReference>
<evidence type="ECO:0000256" key="3">
    <source>
        <dbReference type="PROSITE-ProRule" id="PRU01331"/>
    </source>
</evidence>
<dbReference type="SUPFAM" id="SSF54368">
    <property type="entry name" value="Glutamine synthetase, N-terminal domain"/>
    <property type="match status" value="1"/>
</dbReference>
<dbReference type="GO" id="GO:0006542">
    <property type="term" value="P:glutamine biosynthetic process"/>
    <property type="evidence" value="ECO:0007669"/>
    <property type="project" value="InterPro"/>
</dbReference>
<dbReference type="Proteomes" id="UP000609531">
    <property type="component" value="Unassembled WGS sequence"/>
</dbReference>
<dbReference type="InterPro" id="IPR014746">
    <property type="entry name" value="Gln_synth/guanido_kin_cat_dom"/>
</dbReference>
<comment type="similarity">
    <text evidence="3 4">Belongs to the glutamine synthetase family.</text>
</comment>
<dbReference type="EMBL" id="JAEKJA010000007">
    <property type="protein sequence ID" value="MBJ3775967.1"/>
    <property type="molecule type" value="Genomic_DNA"/>
</dbReference>
<proteinExistence type="inferred from homology"/>
<dbReference type="InterPro" id="IPR008146">
    <property type="entry name" value="Gln_synth_cat_dom"/>
</dbReference>
<organism evidence="6 7">
    <name type="scientific">Acuticoccus mangrovi</name>
    <dbReference type="NCBI Taxonomy" id="2796142"/>
    <lineage>
        <taxon>Bacteria</taxon>
        <taxon>Pseudomonadati</taxon>
        <taxon>Pseudomonadota</taxon>
        <taxon>Alphaproteobacteria</taxon>
        <taxon>Hyphomicrobiales</taxon>
        <taxon>Amorphaceae</taxon>
        <taxon>Acuticoccus</taxon>
    </lineage>
</organism>
<dbReference type="PANTHER" id="PTHR43785:SF14">
    <property type="entry name" value="GLUTAMINE SYNTHETASE"/>
    <property type="match status" value="1"/>
</dbReference>
<dbReference type="Pfam" id="PF00120">
    <property type="entry name" value="Gln-synt_C"/>
    <property type="match status" value="1"/>
</dbReference>
<dbReference type="AlphaFoldDB" id="A0A934ILE8"/>
<dbReference type="InterPro" id="IPR036651">
    <property type="entry name" value="Gln_synt_N_sf"/>
</dbReference>
<dbReference type="PANTHER" id="PTHR43785">
    <property type="entry name" value="GAMMA-GLUTAMYLPUTRESCINE SYNTHETASE"/>
    <property type="match status" value="1"/>
</dbReference>
<comment type="cofactor">
    <cofactor evidence="1">
        <name>Mg(2+)</name>
        <dbReference type="ChEBI" id="CHEBI:18420"/>
    </cofactor>
</comment>
<gene>
    <name evidence="6" type="ORF">JCR33_09735</name>
</gene>
<reference evidence="6" key="1">
    <citation type="submission" date="2020-12" db="EMBL/GenBank/DDBJ databases">
        <title>Bacterial taxonomy.</title>
        <authorList>
            <person name="Pan X."/>
        </authorList>
    </citation>
    <scope>NUCLEOTIDE SEQUENCE</scope>
    <source>
        <strain evidence="6">B2012</strain>
    </source>
</reference>
<keyword evidence="7" id="KW-1185">Reference proteome</keyword>
<evidence type="ECO:0000259" key="5">
    <source>
        <dbReference type="PROSITE" id="PS51987"/>
    </source>
</evidence>
<dbReference type="SUPFAM" id="SSF55931">
    <property type="entry name" value="Glutamine synthetase/guanido kinase"/>
    <property type="match status" value="1"/>
</dbReference>
<comment type="caution">
    <text evidence="6">The sequence shown here is derived from an EMBL/GenBank/DDBJ whole genome shotgun (WGS) entry which is preliminary data.</text>
</comment>
<protein>
    <submittedName>
        <fullName evidence="6">Glutamine synthetase</fullName>
    </submittedName>
</protein>
<dbReference type="Gene3D" id="3.10.20.70">
    <property type="entry name" value="Glutamine synthetase, N-terminal domain"/>
    <property type="match status" value="1"/>
</dbReference>
<dbReference type="GO" id="GO:0004356">
    <property type="term" value="F:glutamine synthetase activity"/>
    <property type="evidence" value="ECO:0007669"/>
    <property type="project" value="InterPro"/>
</dbReference>
<evidence type="ECO:0000313" key="6">
    <source>
        <dbReference type="EMBL" id="MBJ3775967.1"/>
    </source>
</evidence>
<evidence type="ECO:0000313" key="7">
    <source>
        <dbReference type="Proteomes" id="UP000609531"/>
    </source>
</evidence>
<sequence>MNDPRRVADVRRTLQDAGVKYCLATYVDIHGVPKAKAVPLSHFENMCAGSELFTVGAMEGMGLIGPEKDECAVVPDLDSLMILPWDTRFAWFAGDLTFHGAPYPNCSRTILKRTLAAARAAGYGMNLGVETEFYVFRRTGDDVTGVQERQHLGLCPGYDVHQIMQSMPFLDRMVEAMNALGWDVYSFDAEGGQGQHELDFAYADALTMCDRLIFFRYMAKAIAQEMGLVASFMPKPFSSDFRSGAHFNMSLYRPETGDNLFAGDGDAAGLAGRHGIPFPDIGYHFVAGLLAHAPALTAVTCPTHNSYKGLVAQGQMADMSWAPVLTAYGKNNRSAMLRLPMNRPCVENRAPDIACNFYLGAALSLAAGLEGVAAAADPGAPMNDNLYLKLGAPSATGRIALAGGGSVMRLPRTLLEALQAFETDPLVPATLGEEMAGIFLDWKLKEWDRDFYAVDAGERARMVEFL</sequence>
<feature type="domain" description="GS catalytic" evidence="5">
    <location>
        <begin position="107"/>
        <end position="466"/>
    </location>
</feature>
<name>A0A934ILE8_9HYPH</name>
<accession>A0A934ILE8</accession>
<dbReference type="RefSeq" id="WP_198881862.1">
    <property type="nucleotide sequence ID" value="NZ_JAEKJA010000007.1"/>
</dbReference>
<evidence type="ECO:0000256" key="2">
    <source>
        <dbReference type="ARBA" id="ARBA00022598"/>
    </source>
</evidence>
<keyword evidence="2" id="KW-0436">Ligase</keyword>
<evidence type="ECO:0000256" key="4">
    <source>
        <dbReference type="RuleBase" id="RU000384"/>
    </source>
</evidence>
<dbReference type="Gene3D" id="3.30.590.10">
    <property type="entry name" value="Glutamine synthetase/guanido kinase, catalytic domain"/>
    <property type="match status" value="1"/>
</dbReference>
<dbReference type="PROSITE" id="PS51987">
    <property type="entry name" value="GS_CATALYTIC"/>
    <property type="match status" value="1"/>
</dbReference>
<evidence type="ECO:0000256" key="1">
    <source>
        <dbReference type="ARBA" id="ARBA00001946"/>
    </source>
</evidence>